<protein>
    <submittedName>
        <fullName evidence="3">5618_t:CDS:1</fullName>
    </submittedName>
</protein>
<dbReference type="OrthoDB" id="2372052at2759"/>
<organism evidence="3 4">
    <name type="scientific">Ambispora gerdemannii</name>
    <dbReference type="NCBI Taxonomy" id="144530"/>
    <lineage>
        <taxon>Eukaryota</taxon>
        <taxon>Fungi</taxon>
        <taxon>Fungi incertae sedis</taxon>
        <taxon>Mucoromycota</taxon>
        <taxon>Glomeromycotina</taxon>
        <taxon>Glomeromycetes</taxon>
        <taxon>Archaeosporales</taxon>
        <taxon>Ambisporaceae</taxon>
        <taxon>Ambispora</taxon>
    </lineage>
</organism>
<feature type="domain" description="Chromo" evidence="2">
    <location>
        <begin position="7"/>
        <end position="63"/>
    </location>
</feature>
<evidence type="ECO:0000313" key="4">
    <source>
        <dbReference type="Proteomes" id="UP000789831"/>
    </source>
</evidence>
<evidence type="ECO:0000256" key="1">
    <source>
        <dbReference type="SAM" id="MobiDB-lite"/>
    </source>
</evidence>
<name>A0A9N9A578_9GLOM</name>
<accession>A0A9N9A578</accession>
<comment type="caution">
    <text evidence="3">The sequence shown here is derived from an EMBL/GenBank/DDBJ whole genome shotgun (WGS) entry which is preliminary data.</text>
</comment>
<feature type="compositionally biased region" description="Polar residues" evidence="1">
    <location>
        <begin position="128"/>
        <end position="139"/>
    </location>
</feature>
<feature type="region of interest" description="Disordered" evidence="1">
    <location>
        <begin position="61"/>
        <end position="86"/>
    </location>
</feature>
<dbReference type="PROSITE" id="PS50013">
    <property type="entry name" value="CHROMO_2"/>
    <property type="match status" value="1"/>
</dbReference>
<dbReference type="EMBL" id="CAJVPL010000649">
    <property type="protein sequence ID" value="CAG8518017.1"/>
    <property type="molecule type" value="Genomic_DNA"/>
</dbReference>
<dbReference type="Pfam" id="PF00385">
    <property type="entry name" value="Chromo"/>
    <property type="match status" value="1"/>
</dbReference>
<keyword evidence="4" id="KW-1185">Reference proteome</keyword>
<feature type="compositionally biased region" description="Polar residues" evidence="1">
    <location>
        <begin position="264"/>
        <end position="275"/>
    </location>
</feature>
<dbReference type="SMART" id="SM00298">
    <property type="entry name" value="CHROMO"/>
    <property type="match status" value="1"/>
</dbReference>
<evidence type="ECO:0000259" key="2">
    <source>
        <dbReference type="PROSITE" id="PS50013"/>
    </source>
</evidence>
<dbReference type="SUPFAM" id="SSF54160">
    <property type="entry name" value="Chromo domain-like"/>
    <property type="match status" value="1"/>
</dbReference>
<feature type="region of interest" description="Disordered" evidence="1">
    <location>
        <begin position="264"/>
        <end position="284"/>
    </location>
</feature>
<gene>
    <name evidence="3" type="ORF">AGERDE_LOCUS5086</name>
</gene>
<dbReference type="InterPro" id="IPR023780">
    <property type="entry name" value="Chromo_domain"/>
</dbReference>
<dbReference type="Proteomes" id="UP000789831">
    <property type="component" value="Unassembled WGS sequence"/>
</dbReference>
<feature type="region of interest" description="Disordered" evidence="1">
    <location>
        <begin position="128"/>
        <end position="174"/>
    </location>
</feature>
<sequence length="423" mass="48554">MSDQDEYDVEAVLDRRIKNGREEYEINTIGYEQTTWEPRSNLSCSKLLREFLDKINPKATETRKKLKQIGDDEEVASDSNSSSSEEAMITIDCDDSDDSDVDTGKPLSPLTDAKKEFLAKLGMKTVTTKPLTRSSASKSTQHREIIKSSQRSRKSHSISNSDFLLRKPQLRNPTANIQKKTVNGKETVKKLTSAIRRTQLEEKSKIRDLRNSMNTRFTTTASTSYHNNDNTKDDIIKKKLWSLKIPKKTPNEIKMSDLFSELNQNQDQASTSSNTLKEKVIKSSNQKKEKSDRYIAQIEIESLNIPDEKLFATLESEDEVYMDYIIAESYVIDFLKTRCISKTILHIMTSLSNNYQFEAEIEKLKLGNMAGIIYLPRIEPDDVVIVCAPSSNLCTELNEQFTWEKKAVIFRMPFRRFSEEMSK</sequence>
<dbReference type="AlphaFoldDB" id="A0A9N9A578"/>
<evidence type="ECO:0000313" key="3">
    <source>
        <dbReference type="EMBL" id="CAG8518017.1"/>
    </source>
</evidence>
<reference evidence="3" key="1">
    <citation type="submission" date="2021-06" db="EMBL/GenBank/DDBJ databases">
        <authorList>
            <person name="Kallberg Y."/>
            <person name="Tangrot J."/>
            <person name="Rosling A."/>
        </authorList>
    </citation>
    <scope>NUCLEOTIDE SEQUENCE</scope>
    <source>
        <strain evidence="3">MT106</strain>
    </source>
</reference>
<dbReference type="InterPro" id="IPR016197">
    <property type="entry name" value="Chromo-like_dom_sf"/>
</dbReference>
<dbReference type="Gene3D" id="2.40.50.40">
    <property type="match status" value="1"/>
</dbReference>
<feature type="compositionally biased region" description="Low complexity" evidence="1">
    <location>
        <begin position="77"/>
        <end position="86"/>
    </location>
</feature>
<dbReference type="InterPro" id="IPR000953">
    <property type="entry name" value="Chromo/chromo_shadow_dom"/>
</dbReference>
<proteinExistence type="predicted"/>